<evidence type="ECO:0000313" key="3">
    <source>
        <dbReference type="Proteomes" id="UP000676649"/>
    </source>
</evidence>
<dbReference type="InterPro" id="IPR012349">
    <property type="entry name" value="Split_barrel_FMN-bd"/>
</dbReference>
<proteinExistence type="predicted"/>
<dbReference type="EMBL" id="CP073754">
    <property type="protein sequence ID" value="QWF71575.1"/>
    <property type="molecule type" value="Genomic_DNA"/>
</dbReference>
<gene>
    <name evidence="2" type="ORF">KEF85_03595</name>
</gene>
<sequence length="219" mass="24558">MSNIYGEQHRALQQSFDTVQLADRVQELIVLPEIPEPHQSFIESRDMFFLTTVDHRGYPTCSYKGGAPGFVKVLDSSTLIFPSYDGNGMFLSMGNITANNKIGMLFIDFENPHRLRVHGIASIEQNDTLLESFLGAELLVRVTVTEIFVNCPRYIHQYHRLNTSKYAPQPGCETPPQPQWKRIDAIQDALPAAAKNIAEQMGGTITPEQYGELLMQGQG</sequence>
<dbReference type="PANTHER" id="PTHR42815:SF2">
    <property type="entry name" value="FAD-BINDING, PUTATIVE (AFU_ORTHOLOGUE AFUA_6G07600)-RELATED"/>
    <property type="match status" value="1"/>
</dbReference>
<name>A0A975MPJ6_9GAMM</name>
<dbReference type="PANTHER" id="PTHR42815">
    <property type="entry name" value="FAD-BINDING, PUTATIVE (AFU_ORTHOLOGUE AFUA_6G07600)-RELATED"/>
    <property type="match status" value="1"/>
</dbReference>
<dbReference type="KEGG" id="mpad:KEF85_03595"/>
<dbReference type="Pfam" id="PF01243">
    <property type="entry name" value="PNPOx_N"/>
    <property type="match status" value="1"/>
</dbReference>
<feature type="domain" description="Pyridoxamine 5'-phosphate oxidase N-terminal" evidence="1">
    <location>
        <begin position="35"/>
        <end position="133"/>
    </location>
</feature>
<reference evidence="2" key="1">
    <citation type="submission" date="2021-04" db="EMBL/GenBank/DDBJ databases">
        <title>Draft genome sequence data of methanotrophic Methylovulum sp. strain S1L and Methylomonas sp. strain S2AM isolated from boreal lake water columns.</title>
        <authorList>
            <person name="Rissanen A.J."/>
            <person name="Mangayil R."/>
            <person name="Svenning M.M."/>
            <person name="Khanongnuch R."/>
        </authorList>
    </citation>
    <scope>NUCLEOTIDE SEQUENCE</scope>
    <source>
        <strain evidence="2">S2AM</strain>
    </source>
</reference>
<dbReference type="InterPro" id="IPR011576">
    <property type="entry name" value="Pyridox_Oxase_N"/>
</dbReference>
<keyword evidence="3" id="KW-1185">Reference proteome</keyword>
<organism evidence="2 3">
    <name type="scientific">Methylomonas paludis</name>
    <dbReference type="NCBI Taxonomy" id="1173101"/>
    <lineage>
        <taxon>Bacteria</taxon>
        <taxon>Pseudomonadati</taxon>
        <taxon>Pseudomonadota</taxon>
        <taxon>Gammaproteobacteria</taxon>
        <taxon>Methylococcales</taxon>
        <taxon>Methylococcaceae</taxon>
        <taxon>Methylomonas</taxon>
    </lineage>
</organism>
<dbReference type="Gene3D" id="2.30.110.10">
    <property type="entry name" value="Electron Transport, Fmn-binding Protein, Chain A"/>
    <property type="match status" value="1"/>
</dbReference>
<evidence type="ECO:0000259" key="1">
    <source>
        <dbReference type="Pfam" id="PF01243"/>
    </source>
</evidence>
<protein>
    <submittedName>
        <fullName evidence="2">Pyridoxamine 5'-phosphate oxidase family protein</fullName>
    </submittedName>
</protein>
<dbReference type="SUPFAM" id="SSF50475">
    <property type="entry name" value="FMN-binding split barrel"/>
    <property type="match status" value="1"/>
</dbReference>
<accession>A0A975MPJ6</accession>
<dbReference type="Proteomes" id="UP000676649">
    <property type="component" value="Chromosome"/>
</dbReference>
<dbReference type="AlphaFoldDB" id="A0A975MPJ6"/>
<dbReference type="RefSeq" id="WP_215583357.1">
    <property type="nucleotide sequence ID" value="NZ_CP073754.1"/>
</dbReference>
<evidence type="ECO:0000313" key="2">
    <source>
        <dbReference type="EMBL" id="QWF71575.1"/>
    </source>
</evidence>